<evidence type="ECO:0000313" key="2">
    <source>
        <dbReference type="EMBL" id="MCF6137391.1"/>
    </source>
</evidence>
<feature type="compositionally biased region" description="Basic and acidic residues" evidence="1">
    <location>
        <begin position="172"/>
        <end position="190"/>
    </location>
</feature>
<name>A0ABS9H0E6_9BACL</name>
<evidence type="ECO:0008006" key="4">
    <source>
        <dbReference type="Google" id="ProtNLM"/>
    </source>
</evidence>
<feature type="region of interest" description="Disordered" evidence="1">
    <location>
        <begin position="121"/>
        <end position="200"/>
    </location>
</feature>
<feature type="region of interest" description="Disordered" evidence="1">
    <location>
        <begin position="75"/>
        <end position="105"/>
    </location>
</feature>
<evidence type="ECO:0000256" key="1">
    <source>
        <dbReference type="SAM" id="MobiDB-lite"/>
    </source>
</evidence>
<dbReference type="Proteomes" id="UP001649381">
    <property type="component" value="Unassembled WGS sequence"/>
</dbReference>
<organism evidence="2 3">
    <name type="scientific">Pseudalkalibacillus berkeleyi</name>
    <dbReference type="NCBI Taxonomy" id="1069813"/>
    <lineage>
        <taxon>Bacteria</taxon>
        <taxon>Bacillati</taxon>
        <taxon>Bacillota</taxon>
        <taxon>Bacilli</taxon>
        <taxon>Bacillales</taxon>
        <taxon>Fictibacillaceae</taxon>
        <taxon>Pseudalkalibacillus</taxon>
    </lineage>
</organism>
<proteinExistence type="predicted"/>
<keyword evidence="3" id="KW-1185">Reference proteome</keyword>
<accession>A0ABS9H0E6</accession>
<reference evidence="2 3" key="1">
    <citation type="submission" date="2022-01" db="EMBL/GenBank/DDBJ databases">
        <title>Alkalihalobacillus sp. EGI L200015, a novel bacterium isolated from a salt lake sediment.</title>
        <authorList>
            <person name="Gao L."/>
            <person name="Fang B.-Z."/>
            <person name="Li W.-J."/>
        </authorList>
    </citation>
    <scope>NUCLEOTIDE SEQUENCE [LARGE SCALE GENOMIC DNA]</scope>
    <source>
        <strain evidence="2 3">KCTC 12718</strain>
    </source>
</reference>
<sequence>MNSTDQNQNSNNGVPIKRTLAGGILGAAFGYIATPENRKRLIAKVDKDKMKNNSIRLSNKAKELSKQSIQNIKSNTADYFRRRTDEETNDHSDTEISATVEPIETEELQQVMEENKELKNRLNKLESKLDQLSEVTEDRRKKEKNSSNTQQKKNSTKSKTTSTGNNKGSNKNKNDSKKDKDTGKKAKKDTALSSNDDTSS</sequence>
<gene>
    <name evidence="2" type="ORF">L2716_06585</name>
</gene>
<protein>
    <recommendedName>
        <fullName evidence="4">YtxH domain-containing protein</fullName>
    </recommendedName>
</protein>
<dbReference type="InterPro" id="IPR049646">
    <property type="entry name" value="GvpT/GvpP-like"/>
</dbReference>
<dbReference type="EMBL" id="JAKIJS010000001">
    <property type="protein sequence ID" value="MCF6137391.1"/>
    <property type="molecule type" value="Genomic_DNA"/>
</dbReference>
<feature type="compositionally biased region" description="Low complexity" evidence="1">
    <location>
        <begin position="146"/>
        <end position="171"/>
    </location>
</feature>
<evidence type="ECO:0000313" key="3">
    <source>
        <dbReference type="Proteomes" id="UP001649381"/>
    </source>
</evidence>
<dbReference type="RefSeq" id="WP_236332944.1">
    <property type="nucleotide sequence ID" value="NZ_JAKIJS010000001.1"/>
</dbReference>
<comment type="caution">
    <text evidence="2">The sequence shown here is derived from an EMBL/GenBank/DDBJ whole genome shotgun (WGS) entry which is preliminary data.</text>
</comment>
<feature type="compositionally biased region" description="Basic and acidic residues" evidence="1">
    <location>
        <begin position="121"/>
        <end position="140"/>
    </location>
</feature>
<feature type="compositionally biased region" description="Basic and acidic residues" evidence="1">
    <location>
        <begin position="79"/>
        <end position="94"/>
    </location>
</feature>
<dbReference type="NCBIfam" id="NF041669">
    <property type="entry name" value="GvpT"/>
    <property type="match status" value="1"/>
</dbReference>
<feature type="compositionally biased region" description="Polar residues" evidence="1">
    <location>
        <begin position="191"/>
        <end position="200"/>
    </location>
</feature>